<keyword evidence="2" id="KW-1185">Reference proteome</keyword>
<protein>
    <submittedName>
        <fullName evidence="1">Uncharacterized protein</fullName>
    </submittedName>
</protein>
<dbReference type="VEuPathDB" id="TrichDB:TRFO_29926"/>
<comment type="caution">
    <text evidence="1">The sequence shown here is derived from an EMBL/GenBank/DDBJ whole genome shotgun (WGS) entry which is preliminary data.</text>
</comment>
<evidence type="ECO:0000313" key="2">
    <source>
        <dbReference type="Proteomes" id="UP000179807"/>
    </source>
</evidence>
<dbReference type="EMBL" id="MLAK01000851">
    <property type="protein sequence ID" value="OHT02800.1"/>
    <property type="molecule type" value="Genomic_DNA"/>
</dbReference>
<accession>A0A1J4JWH7</accession>
<reference evidence="1" key="1">
    <citation type="submission" date="2016-10" db="EMBL/GenBank/DDBJ databases">
        <authorList>
            <person name="Benchimol M."/>
            <person name="Almeida L.G."/>
            <person name="Vasconcelos A.T."/>
            <person name="Perreira-Neves A."/>
            <person name="Rosa I.A."/>
            <person name="Tasca T."/>
            <person name="Bogo M.R."/>
            <person name="de Souza W."/>
        </authorList>
    </citation>
    <scope>NUCLEOTIDE SEQUENCE [LARGE SCALE GENOMIC DNA]</scope>
    <source>
        <strain evidence="1">K</strain>
    </source>
</reference>
<gene>
    <name evidence="1" type="ORF">TRFO_29926</name>
</gene>
<dbReference type="OrthoDB" id="10261084at2759"/>
<dbReference type="Proteomes" id="UP000179807">
    <property type="component" value="Unassembled WGS sequence"/>
</dbReference>
<evidence type="ECO:0000313" key="1">
    <source>
        <dbReference type="EMBL" id="OHT02800.1"/>
    </source>
</evidence>
<dbReference type="AlphaFoldDB" id="A0A1J4JWH7"/>
<dbReference type="RefSeq" id="XP_068355936.1">
    <property type="nucleotide sequence ID" value="XM_068507056.1"/>
</dbReference>
<organism evidence="1 2">
    <name type="scientific">Tritrichomonas foetus</name>
    <dbReference type="NCBI Taxonomy" id="1144522"/>
    <lineage>
        <taxon>Eukaryota</taxon>
        <taxon>Metamonada</taxon>
        <taxon>Parabasalia</taxon>
        <taxon>Tritrichomonadida</taxon>
        <taxon>Tritrichomonadidae</taxon>
        <taxon>Tritrichomonas</taxon>
    </lineage>
</organism>
<proteinExistence type="predicted"/>
<sequence length="490" mass="56714">MSKNPKKEQMPSPDINPGNAIQRIEECLKYMTLQQWSKFNYLYPKLQNFQDIRVKGAGKMLRDDDEFTCAWNNLRACSVVSILKNLESATNYDDFLNWLQKLSEIVTDQRCLWNILHTEVQPSLKVTLEQSRQIAAQFFTPEMLFEFGLDSFLASGLCDFTNLSDEDELIDIFYATAGYMRACNLPSDYEVKANKFVEFVSRILIMFSTIPDFDAHRFVWLVEAIHDNLHVSSATLRTICENVLKEYAGKDFGSQALSRLHKMCIISTSPFLQQLSMLQTSINTVFKRVIEEQHKFVNKYIFGCYVNSLWDENIEKGVSEPLTAWSLFVKNLAFRIKEKPELPNMLLIDLIDDSLTYFTGYYGEVQPSKERSIDLRRDIFVIAQVIKDFYPGKIIEDTLRKCWFLLYIAAVAGADEELLKNVKHMNSQTDEPFLGLEHDDKDFADYKLALGRLSMKFESEFEAFEAMCDFIRKGYNGKVPDSDEGEDDKE</sequence>
<name>A0A1J4JWH7_9EUKA</name>
<dbReference type="GeneID" id="94841760"/>